<dbReference type="RefSeq" id="WP_038698749.1">
    <property type="nucleotide sequence ID" value="NZ_CP009286.1"/>
</dbReference>
<feature type="coiled-coil region" evidence="1">
    <location>
        <begin position="25"/>
        <end position="52"/>
    </location>
</feature>
<gene>
    <name evidence="2" type="ORF">PSTEL_23165</name>
</gene>
<dbReference type="STRING" id="169760.PSTEL_23165"/>
<dbReference type="KEGG" id="pste:PSTEL_23165"/>
<dbReference type="InterPro" id="IPR009293">
    <property type="entry name" value="UPF0478"/>
</dbReference>
<organism evidence="2 3">
    <name type="scientific">Paenibacillus stellifer</name>
    <dbReference type="NCBI Taxonomy" id="169760"/>
    <lineage>
        <taxon>Bacteria</taxon>
        <taxon>Bacillati</taxon>
        <taxon>Bacillota</taxon>
        <taxon>Bacilli</taxon>
        <taxon>Bacillales</taxon>
        <taxon>Paenibacillaceae</taxon>
        <taxon>Paenibacillus</taxon>
    </lineage>
</organism>
<keyword evidence="1" id="KW-0175">Coiled coil</keyword>
<dbReference type="HOGENOM" id="CLU_1592937_0_0_9"/>
<protein>
    <recommendedName>
        <fullName evidence="4">General stress protein</fullName>
    </recommendedName>
</protein>
<evidence type="ECO:0000313" key="2">
    <source>
        <dbReference type="EMBL" id="AIQ65572.1"/>
    </source>
</evidence>
<dbReference type="EMBL" id="CP009286">
    <property type="protein sequence ID" value="AIQ65572.1"/>
    <property type="molecule type" value="Genomic_DNA"/>
</dbReference>
<accession>A0A089LXD1</accession>
<evidence type="ECO:0000313" key="3">
    <source>
        <dbReference type="Proteomes" id="UP000029507"/>
    </source>
</evidence>
<dbReference type="Pfam" id="PF06103">
    <property type="entry name" value="DUF948"/>
    <property type="match status" value="1"/>
</dbReference>
<proteinExistence type="predicted"/>
<name>A0A089LXD1_9BACL</name>
<dbReference type="PANTHER" id="PTHR40070">
    <property type="entry name" value="UPF0478 PROTEIN YTXG"/>
    <property type="match status" value="1"/>
</dbReference>
<dbReference type="PANTHER" id="PTHR40070:SF1">
    <property type="entry name" value="UPF0478 PROTEIN YTXG"/>
    <property type="match status" value="1"/>
</dbReference>
<dbReference type="OrthoDB" id="22069at2"/>
<sequence length="174" mass="18977">MIISLSVALIAIAFAILVIFLIKTLNAAKGSLEKVSQTLQEVQKTVDELTYEVKTTVRHANDITADVQGKIEKIDPIMDSVKNLGEVLAELTLTFKQVSVTGIEKFRKTRELKEKAESVSIDSTKPSPAEERTVNSYNAVYGSGNKGKTAAVLKGVDVAAVLWQKFRTNRPAGK</sequence>
<dbReference type="AlphaFoldDB" id="A0A089LXD1"/>
<evidence type="ECO:0008006" key="4">
    <source>
        <dbReference type="Google" id="ProtNLM"/>
    </source>
</evidence>
<reference evidence="2 3" key="1">
    <citation type="submission" date="2014-08" db="EMBL/GenBank/DDBJ databases">
        <title>Comparative genomics of the Paenibacillus odorifer group.</title>
        <authorList>
            <person name="den Bakker H.C."/>
            <person name="Tsai Y.-C."/>
            <person name="Martin N."/>
            <person name="Korlach J."/>
            <person name="Wiedmann M."/>
        </authorList>
    </citation>
    <scope>NUCLEOTIDE SEQUENCE [LARGE SCALE GENOMIC DNA]</scope>
    <source>
        <strain evidence="2 3">DSM 14472</strain>
    </source>
</reference>
<evidence type="ECO:0000256" key="1">
    <source>
        <dbReference type="SAM" id="Coils"/>
    </source>
</evidence>
<dbReference type="Proteomes" id="UP000029507">
    <property type="component" value="Chromosome"/>
</dbReference>
<keyword evidence="3" id="KW-1185">Reference proteome</keyword>